<proteinExistence type="inferred from homology"/>
<accession>A0A7G1G7Y4</accession>
<organism evidence="4 5">
    <name type="scientific">Tepiditoga spiralis</name>
    <dbReference type="NCBI Taxonomy" id="2108365"/>
    <lineage>
        <taxon>Bacteria</taxon>
        <taxon>Thermotogati</taxon>
        <taxon>Thermotogota</taxon>
        <taxon>Thermotogae</taxon>
        <taxon>Petrotogales</taxon>
        <taxon>Petrotogaceae</taxon>
        <taxon>Tepiditoga</taxon>
    </lineage>
</organism>
<dbReference type="EMBL" id="AP018712">
    <property type="protein sequence ID" value="BBE31324.1"/>
    <property type="molecule type" value="Genomic_DNA"/>
</dbReference>
<dbReference type="Gene3D" id="3.40.50.720">
    <property type="entry name" value="NAD(P)-binding Rossmann-like Domain"/>
    <property type="match status" value="1"/>
</dbReference>
<dbReference type="RefSeq" id="WP_190613788.1">
    <property type="nucleotide sequence ID" value="NZ_AP018712.1"/>
</dbReference>
<dbReference type="GO" id="GO:0016491">
    <property type="term" value="F:oxidoreductase activity"/>
    <property type="evidence" value="ECO:0007669"/>
    <property type="project" value="UniProtKB-KW"/>
</dbReference>
<dbReference type="Proteomes" id="UP000516361">
    <property type="component" value="Chromosome"/>
</dbReference>
<dbReference type="KEGG" id="ocy:OSSY52_14650"/>
<dbReference type="PANTHER" id="PTHR42901">
    <property type="entry name" value="ALCOHOL DEHYDROGENASE"/>
    <property type="match status" value="1"/>
</dbReference>
<keyword evidence="2" id="KW-0560">Oxidoreductase</keyword>
<evidence type="ECO:0000313" key="5">
    <source>
        <dbReference type="Proteomes" id="UP000516361"/>
    </source>
</evidence>
<dbReference type="InterPro" id="IPR036291">
    <property type="entry name" value="NAD(P)-bd_dom_sf"/>
</dbReference>
<protein>
    <submittedName>
        <fullName evidence="4">3-oxoacyl-ACP reductase</fullName>
    </submittedName>
</protein>
<dbReference type="PRINTS" id="PR00081">
    <property type="entry name" value="GDHRDH"/>
</dbReference>
<keyword evidence="5" id="KW-1185">Reference proteome</keyword>
<evidence type="ECO:0000313" key="4">
    <source>
        <dbReference type="EMBL" id="BBE31324.1"/>
    </source>
</evidence>
<evidence type="ECO:0000256" key="3">
    <source>
        <dbReference type="RuleBase" id="RU000363"/>
    </source>
</evidence>
<sequence length="229" mass="26042">MKSVILTGASSGIGFETAKVLIENNYKVYGFGRDFSKIEYEDKNFIKITCDITNVHLLNNEIKKIIKKDNNIKVLINNAGFGLFGMHEELNIKELEKMIDTNLKVPIILSKLLLRSLKKNNGYIINVSSVTAFHNAPKGAAYSATKAGLTHFSESLFEEVRKYGVKVISINPDITKTNFYNNLNFKYVEDKNFYIDPKEIANIINFILNQNSIITQVTVRPQKNKIEKK</sequence>
<dbReference type="InterPro" id="IPR002347">
    <property type="entry name" value="SDR_fam"/>
</dbReference>
<gene>
    <name evidence="4" type="ORF">OSSY52_14650</name>
</gene>
<reference evidence="4 5" key="1">
    <citation type="submission" date="2018-06" db="EMBL/GenBank/DDBJ databases">
        <title>Genome sequencing of Oceanotoga sp. sy52.</title>
        <authorList>
            <person name="Mori K."/>
        </authorList>
    </citation>
    <scope>NUCLEOTIDE SEQUENCE [LARGE SCALE GENOMIC DNA]</scope>
    <source>
        <strain evidence="5">sy52</strain>
    </source>
</reference>
<dbReference type="Pfam" id="PF00106">
    <property type="entry name" value="adh_short"/>
    <property type="match status" value="1"/>
</dbReference>
<dbReference type="PRINTS" id="PR00080">
    <property type="entry name" value="SDRFAMILY"/>
</dbReference>
<dbReference type="SUPFAM" id="SSF51735">
    <property type="entry name" value="NAD(P)-binding Rossmann-fold domains"/>
    <property type="match status" value="1"/>
</dbReference>
<dbReference type="AlphaFoldDB" id="A0A7G1G7Y4"/>
<comment type="similarity">
    <text evidence="1 3">Belongs to the short-chain dehydrogenases/reductases (SDR) family.</text>
</comment>
<dbReference type="PANTHER" id="PTHR42901:SF1">
    <property type="entry name" value="ALCOHOL DEHYDROGENASE"/>
    <property type="match status" value="1"/>
</dbReference>
<name>A0A7G1G7Y4_9BACT</name>
<dbReference type="InParanoid" id="A0A7G1G7Y4"/>
<evidence type="ECO:0000256" key="1">
    <source>
        <dbReference type="ARBA" id="ARBA00006484"/>
    </source>
</evidence>
<evidence type="ECO:0000256" key="2">
    <source>
        <dbReference type="ARBA" id="ARBA00023002"/>
    </source>
</evidence>